<dbReference type="Gene3D" id="3.30.300.30">
    <property type="match status" value="1"/>
</dbReference>
<dbReference type="InterPro" id="IPR006162">
    <property type="entry name" value="Ppantetheine_attach_site"/>
</dbReference>
<dbReference type="GO" id="GO:0031177">
    <property type="term" value="F:phosphopantetheine binding"/>
    <property type="evidence" value="ECO:0007669"/>
    <property type="project" value="InterPro"/>
</dbReference>
<evidence type="ECO:0000259" key="4">
    <source>
        <dbReference type="PROSITE" id="PS50075"/>
    </source>
</evidence>
<dbReference type="Pfam" id="PF00550">
    <property type="entry name" value="PP-binding"/>
    <property type="match status" value="1"/>
</dbReference>
<keyword evidence="3" id="KW-0597">Phosphoprotein</keyword>
<evidence type="ECO:0000313" key="5">
    <source>
        <dbReference type="EMBL" id="AWK71384.1"/>
    </source>
</evidence>
<dbReference type="InterPro" id="IPR045851">
    <property type="entry name" value="AMP-bd_C_sf"/>
</dbReference>
<dbReference type="OrthoDB" id="4501954at2"/>
<dbReference type="InterPro" id="IPR025110">
    <property type="entry name" value="AMP-bd_C"/>
</dbReference>
<dbReference type="SUPFAM" id="SSF56801">
    <property type="entry name" value="Acetyl-CoA synthetase-like"/>
    <property type="match status" value="2"/>
</dbReference>
<dbReference type="Gene3D" id="3.40.50.980">
    <property type="match status" value="2"/>
</dbReference>
<comment type="cofactor">
    <cofactor evidence="1">
        <name>pantetheine 4'-phosphate</name>
        <dbReference type="ChEBI" id="CHEBI:47942"/>
    </cofactor>
</comment>
<dbReference type="EMBL" id="CP021354">
    <property type="protein sequence ID" value="AWK71384.1"/>
    <property type="molecule type" value="Genomic_DNA"/>
</dbReference>
<evidence type="ECO:0000313" key="6">
    <source>
        <dbReference type="Proteomes" id="UP000245711"/>
    </source>
</evidence>
<dbReference type="PROSITE" id="PS50075">
    <property type="entry name" value="CARRIER"/>
    <property type="match status" value="1"/>
</dbReference>
<dbReference type="PANTHER" id="PTHR45398:SF1">
    <property type="entry name" value="ENZYME, PUTATIVE (JCVI)-RELATED"/>
    <property type="match status" value="1"/>
</dbReference>
<dbReference type="Proteomes" id="UP000245711">
    <property type="component" value="Chromosome"/>
</dbReference>
<evidence type="ECO:0000256" key="2">
    <source>
        <dbReference type="ARBA" id="ARBA00022450"/>
    </source>
</evidence>
<dbReference type="Gene3D" id="1.10.1200.10">
    <property type="entry name" value="ACP-like"/>
    <property type="match status" value="1"/>
</dbReference>
<feature type="domain" description="Carrier" evidence="4">
    <location>
        <begin position="89"/>
        <end position="163"/>
    </location>
</feature>
<name>A0A2S2BS50_9NOCA</name>
<keyword evidence="2" id="KW-0596">Phosphopantetheine</keyword>
<dbReference type="InterPro" id="IPR036736">
    <property type="entry name" value="ACP-like_sf"/>
</dbReference>
<dbReference type="SMART" id="SM00823">
    <property type="entry name" value="PKS_PP"/>
    <property type="match status" value="1"/>
</dbReference>
<dbReference type="InterPro" id="IPR001242">
    <property type="entry name" value="Condensation_dom"/>
</dbReference>
<dbReference type="FunFam" id="1.10.1200.10:FF:000005">
    <property type="entry name" value="Nonribosomal peptide synthetase 1"/>
    <property type="match status" value="1"/>
</dbReference>
<dbReference type="GO" id="GO:0008610">
    <property type="term" value="P:lipid biosynthetic process"/>
    <property type="evidence" value="ECO:0007669"/>
    <property type="project" value="UniProtKB-ARBA"/>
</dbReference>
<protein>
    <recommendedName>
        <fullName evidence="4">Carrier domain-containing protein</fullName>
    </recommendedName>
</protein>
<dbReference type="Gene3D" id="3.30.559.10">
    <property type="entry name" value="Chloramphenicol acetyltransferase-like domain"/>
    <property type="match status" value="2"/>
</dbReference>
<accession>A0A2S2BS50</accession>
<dbReference type="AlphaFoldDB" id="A0A2S2BS50"/>
<dbReference type="Gene3D" id="3.30.559.30">
    <property type="entry name" value="Nonribosomal peptide synthetase, condensation domain"/>
    <property type="match status" value="2"/>
</dbReference>
<dbReference type="InterPro" id="IPR009081">
    <property type="entry name" value="PP-bd_ACP"/>
</dbReference>
<dbReference type="SUPFAM" id="SSF47336">
    <property type="entry name" value="ACP-like"/>
    <property type="match status" value="1"/>
</dbReference>
<proteinExistence type="predicted"/>
<dbReference type="InterPro" id="IPR010060">
    <property type="entry name" value="NRPS_synth"/>
</dbReference>
<sequence length="1264" mass="135217">MEAVLVRCPGVARAAAVVREGGRLVGYVVPEVGVRVDPDVVVEWVAGVVPGWVVPSVVVVVGELPVTVSGKLDRTALPEPELVHRPQRPARTAAEETLASVFAEVLGIERVGYDDSFFALGGDSILSIRLVSRAKARGLVFTPQQVFEHRTVAALAAQSDIPDRTTPGPLTELAGGGIGTFPPTPVVRYLLERGGHFERFSQSLLLTLPAGIDEQGLVAVVAAVIARHDMLRSRLCRDASGQWQMETRPDTDVDAASLIRRVRFDPTIAVDPPATLVAAEHQAAVERLRPSDGVVVQFVWLDPGTSSVPATSGRLIVVAHHLAVDGVSWRILLPDFATAWSQISAGHAAELPAPGTSMRRWAHALAEDAQRGERVAELAWWRSVVDGPDPPITDRPLDPAVDVATAIRDVGVEMSTEDTSVLLTTLPRLYHGGAHDVLVTALAVASSRWRRDRGISVSSTLIRMEGHGREQYVVPGADLSRTVGWFTTIFPVRLDLAGVDLDDALAGGPAMGRAIKVVKEQLRAVPDMGIGYGLLRYLNPDTADTLPKTEPGHISYNYLGQVPDAPAGSAVAWAPADGFGDLQYVPDPDMPASAALEVNSIVVGGKLRVSVGYPDTLVARDDAERFAIRLREALSALTTHSHDSEAGGLTPSDVPLVTVTQSDLDAWEERFGPLTDVWPLAPLQAGLLFHALMAKPAIDAYTVQVSLHLKGVVDPARMRRAAQALLDRHANLRVAFVPSADGTFVQVVPATVGVPFRQVDLTGIPEEARGAELERILAADRSAAFDTSHAPLMRFLLLSIGHDEFRLVWTNHHTLLDGWSMPLAIRDLLALYVADGVGMLPSPRPYRDFLIWLHHRDPEESRGVWANALAGIEGPTLLLPDAWGKQSSVPPTQVQFSLSESLTAELATLARERNVTVNTVTQVAWALLLNGATSSSDVTFGGTVSGRSPQLAGAESMIGLLVNTVPVRITLDPRETVGELLERTQSEQAALFDHHHLGLADIARAAGPQLGFDTATVFESYPIDRGGLTEDTDLAGIRVVDVSGVDATHYPLSVAFSMDTQLRMTFHYLPDLIEAATVETIAARVTRIFEVMATSPDGLLAGVEVLGPEERGVLVPVRGGRGVGVRVLPEILAGGWGGSGAVAVSCGGVEVSYGELDELSSRWARVLIGRGVGRSRWWRWWWAFGGVGGGVWAVAKAGGAFLPVDPVLPLVRVREMLVDSGVVVGLSVSGCVVPEGVEWLWLDDVGVVEGVSGVWCRMGIGCGR</sequence>
<dbReference type="InterPro" id="IPR023213">
    <property type="entry name" value="CAT-like_dom_sf"/>
</dbReference>
<dbReference type="NCBIfam" id="TIGR01720">
    <property type="entry name" value="NRPS-para261"/>
    <property type="match status" value="1"/>
</dbReference>
<dbReference type="Pfam" id="PF13193">
    <property type="entry name" value="AMP-binding_C"/>
    <property type="match status" value="1"/>
</dbReference>
<reference evidence="5 6" key="1">
    <citation type="submission" date="2017-05" db="EMBL/GenBank/DDBJ databases">
        <title>Isolation of Rhodococcus sp. S2-17 biodegrading of BP-3.</title>
        <authorList>
            <person name="Lee Y."/>
            <person name="Kim K.H."/>
            <person name="Chun B.H."/>
            <person name="Jung H.S."/>
            <person name="Jeon C.O."/>
        </authorList>
    </citation>
    <scope>NUCLEOTIDE SEQUENCE [LARGE SCALE GENOMIC DNA]</scope>
    <source>
        <strain evidence="5 6">S2-17</strain>
    </source>
</reference>
<organism evidence="5 6">
    <name type="scientific">Rhodococcus oxybenzonivorans</name>
    <dbReference type="NCBI Taxonomy" id="1990687"/>
    <lineage>
        <taxon>Bacteria</taxon>
        <taxon>Bacillati</taxon>
        <taxon>Actinomycetota</taxon>
        <taxon>Actinomycetes</taxon>
        <taxon>Mycobacteriales</taxon>
        <taxon>Nocardiaceae</taxon>
        <taxon>Rhodococcus</taxon>
    </lineage>
</organism>
<dbReference type="SUPFAM" id="SSF52777">
    <property type="entry name" value="CoA-dependent acyltransferases"/>
    <property type="match status" value="4"/>
</dbReference>
<gene>
    <name evidence="5" type="ORF">CBI38_07110</name>
</gene>
<dbReference type="PANTHER" id="PTHR45398">
    <property type="match status" value="1"/>
</dbReference>
<evidence type="ECO:0000256" key="3">
    <source>
        <dbReference type="ARBA" id="ARBA00022553"/>
    </source>
</evidence>
<dbReference type="GO" id="GO:0003824">
    <property type="term" value="F:catalytic activity"/>
    <property type="evidence" value="ECO:0007669"/>
    <property type="project" value="InterPro"/>
</dbReference>
<evidence type="ECO:0000256" key="1">
    <source>
        <dbReference type="ARBA" id="ARBA00001957"/>
    </source>
</evidence>
<dbReference type="InterPro" id="IPR020806">
    <property type="entry name" value="PKS_PP-bd"/>
</dbReference>
<keyword evidence="6" id="KW-1185">Reference proteome</keyword>
<dbReference type="Pfam" id="PF00668">
    <property type="entry name" value="Condensation"/>
    <property type="match status" value="2"/>
</dbReference>
<dbReference type="PROSITE" id="PS00012">
    <property type="entry name" value="PHOSPHOPANTETHEINE"/>
    <property type="match status" value="1"/>
</dbReference>
<dbReference type="KEGG" id="roz:CBI38_07110"/>
<dbReference type="CDD" id="cd19543">
    <property type="entry name" value="DCL_NRPS"/>
    <property type="match status" value="1"/>
</dbReference>